<comment type="caution">
    <text evidence="2">The sequence shown here is derived from an EMBL/GenBank/DDBJ whole genome shotgun (WGS) entry which is preliminary data.</text>
</comment>
<sequence length="238" mass="27190">MNISNHINMNSEAPGVALLYDQINFGQQFNGPTLNYIRAQEIGLMRTEFTSLVRQFPQPIRVASLGIGSGDTDVRIIGASSYKNKVFVDGYDISRNMLKQAEDNLTRAGIPFCLQQSDLSSFKPVQSSYELMYCQHVLCHLDDEQVFRLFTQVRIGLRPGGSFIFCELIEKLPPNVTPILDWTYPRPIDKSLRKQLQNLETYRSWKWYLTVLQQAGLVIKDVVYTTKDSLCITAIRKI</sequence>
<dbReference type="Proteomes" id="UP000229497">
    <property type="component" value="Unassembled WGS sequence"/>
</dbReference>
<evidence type="ECO:0000259" key="1">
    <source>
        <dbReference type="Pfam" id="PF13649"/>
    </source>
</evidence>
<dbReference type="InterPro" id="IPR029063">
    <property type="entry name" value="SAM-dependent_MTases_sf"/>
</dbReference>
<dbReference type="SUPFAM" id="SSF53335">
    <property type="entry name" value="S-adenosyl-L-methionine-dependent methyltransferases"/>
    <property type="match status" value="1"/>
</dbReference>
<dbReference type="Pfam" id="PF13649">
    <property type="entry name" value="Methyltransf_25"/>
    <property type="match status" value="1"/>
</dbReference>
<evidence type="ECO:0000313" key="3">
    <source>
        <dbReference type="Proteomes" id="UP000229497"/>
    </source>
</evidence>
<gene>
    <name evidence="2" type="ORF">COV87_01725</name>
</gene>
<dbReference type="InterPro" id="IPR041698">
    <property type="entry name" value="Methyltransf_25"/>
</dbReference>
<protein>
    <recommendedName>
        <fullName evidence="1">Methyltransferase domain-containing protein</fullName>
    </recommendedName>
</protein>
<dbReference type="AlphaFoldDB" id="A0A2H0KKE3"/>
<accession>A0A2H0KKE3</accession>
<dbReference type="Gene3D" id="3.40.50.150">
    <property type="entry name" value="Vaccinia Virus protein VP39"/>
    <property type="match status" value="1"/>
</dbReference>
<name>A0A2H0KKE3_9BACT</name>
<feature type="domain" description="Methyltransferase" evidence="1">
    <location>
        <begin position="64"/>
        <end position="161"/>
    </location>
</feature>
<dbReference type="CDD" id="cd02440">
    <property type="entry name" value="AdoMet_MTases"/>
    <property type="match status" value="1"/>
</dbReference>
<organism evidence="2 3">
    <name type="scientific">Candidatus Roizmanbacteria bacterium CG11_big_fil_rev_8_21_14_0_20_37_16</name>
    <dbReference type="NCBI Taxonomy" id="1974857"/>
    <lineage>
        <taxon>Bacteria</taxon>
        <taxon>Candidatus Roizmaniibacteriota</taxon>
    </lineage>
</organism>
<reference evidence="2 3" key="1">
    <citation type="submission" date="2017-09" db="EMBL/GenBank/DDBJ databases">
        <title>Depth-based differentiation of microbial function through sediment-hosted aquifers and enrichment of novel symbionts in the deep terrestrial subsurface.</title>
        <authorList>
            <person name="Probst A.J."/>
            <person name="Ladd B."/>
            <person name="Jarett J.K."/>
            <person name="Geller-Mcgrath D.E."/>
            <person name="Sieber C.M."/>
            <person name="Emerson J.B."/>
            <person name="Anantharaman K."/>
            <person name="Thomas B.C."/>
            <person name="Malmstrom R."/>
            <person name="Stieglmeier M."/>
            <person name="Klingl A."/>
            <person name="Woyke T."/>
            <person name="Ryan C.M."/>
            <person name="Banfield J.F."/>
        </authorList>
    </citation>
    <scope>NUCLEOTIDE SEQUENCE [LARGE SCALE GENOMIC DNA]</scope>
    <source>
        <strain evidence="2">CG11_big_fil_rev_8_21_14_0_20_37_16</strain>
    </source>
</reference>
<evidence type="ECO:0000313" key="2">
    <source>
        <dbReference type="EMBL" id="PIQ71727.1"/>
    </source>
</evidence>
<proteinExistence type="predicted"/>
<dbReference type="EMBL" id="PCVK01000049">
    <property type="protein sequence ID" value="PIQ71727.1"/>
    <property type="molecule type" value="Genomic_DNA"/>
</dbReference>